<accession>A0A6C2UNA4</accession>
<dbReference type="Pfam" id="PF00432">
    <property type="entry name" value="Prenyltrans"/>
    <property type="match status" value="2"/>
</dbReference>
<evidence type="ECO:0000256" key="1">
    <source>
        <dbReference type="ARBA" id="ARBA00022737"/>
    </source>
</evidence>
<dbReference type="GO" id="GO:0003824">
    <property type="term" value="F:catalytic activity"/>
    <property type="evidence" value="ECO:0007669"/>
    <property type="project" value="InterPro"/>
</dbReference>
<dbReference type="SUPFAM" id="SSF48239">
    <property type="entry name" value="Terpenoid cyclases/Protein prenyltransferases"/>
    <property type="match status" value="1"/>
</dbReference>
<name>A0A6C2UNA4_9BACT</name>
<keyword evidence="1" id="KW-0677">Repeat</keyword>
<feature type="domain" description="Prenyltransferase alpha-alpha toroid" evidence="2">
    <location>
        <begin position="24"/>
        <end position="66"/>
    </location>
</feature>
<gene>
    <name evidence="3" type="ORF">SCARR_03835</name>
</gene>
<evidence type="ECO:0000313" key="4">
    <source>
        <dbReference type="Proteomes" id="UP000346198"/>
    </source>
</evidence>
<feature type="domain" description="Prenyltransferase alpha-alpha toroid" evidence="2">
    <location>
        <begin position="166"/>
        <end position="257"/>
    </location>
</feature>
<dbReference type="Gene3D" id="1.50.10.20">
    <property type="match status" value="2"/>
</dbReference>
<proteinExistence type="predicted"/>
<evidence type="ECO:0000313" key="3">
    <source>
        <dbReference type="EMBL" id="VGO21760.1"/>
    </source>
</evidence>
<dbReference type="InterPro" id="IPR008930">
    <property type="entry name" value="Terpenoid_cyclase/PrenylTrfase"/>
</dbReference>
<protein>
    <recommendedName>
        <fullName evidence="2">Prenyltransferase alpha-alpha toroid domain-containing protein</fullName>
    </recommendedName>
</protein>
<keyword evidence="4" id="KW-1185">Reference proteome</keyword>
<organism evidence="3 4">
    <name type="scientific">Pontiella sulfatireligans</name>
    <dbReference type="NCBI Taxonomy" id="2750658"/>
    <lineage>
        <taxon>Bacteria</taxon>
        <taxon>Pseudomonadati</taxon>
        <taxon>Kiritimatiellota</taxon>
        <taxon>Kiritimatiellia</taxon>
        <taxon>Kiritimatiellales</taxon>
        <taxon>Pontiellaceae</taxon>
        <taxon>Pontiella</taxon>
    </lineage>
</organism>
<reference evidence="3 4" key="1">
    <citation type="submission" date="2019-04" db="EMBL/GenBank/DDBJ databases">
        <authorList>
            <person name="Van Vliet M D."/>
        </authorList>
    </citation>
    <scope>NUCLEOTIDE SEQUENCE [LARGE SCALE GENOMIC DNA]</scope>
    <source>
        <strain evidence="3 4">F21</strain>
    </source>
</reference>
<dbReference type="AlphaFoldDB" id="A0A6C2UNA4"/>
<dbReference type="RefSeq" id="WP_136063198.1">
    <property type="nucleotide sequence ID" value="NZ_CAAHFH010000002.1"/>
</dbReference>
<dbReference type="Proteomes" id="UP000346198">
    <property type="component" value="Unassembled WGS sequence"/>
</dbReference>
<dbReference type="InterPro" id="IPR001330">
    <property type="entry name" value="Prenyltrans"/>
</dbReference>
<dbReference type="EMBL" id="CAAHFH010000002">
    <property type="protein sequence ID" value="VGO21760.1"/>
    <property type="molecule type" value="Genomic_DNA"/>
</dbReference>
<evidence type="ECO:0000259" key="2">
    <source>
        <dbReference type="Pfam" id="PF00432"/>
    </source>
</evidence>
<sequence length="272" mass="29922">MGLITDRLIRSAAFSRQFLEGDARDKIAGFILSRQNRDGGFQGRGAESDLYYTMFAVAGLKALGHPIPAFKVWKYAQSFGVGQDLDLVHLTCLIRLRIAFPMFKKARKKLFKMLAQHGADSAYDLFVKLLAEDYLREADFPETLLQVPLTGPTTNIAAALIINRRYDKEAEGTLMSRFTEAGGFTPTTGVAEPDLLSTATAVFALVNQGTNLDAIQKPCIKYAESLWRDSGGFAGHAADGFEDVEYTFYALLTMGCLIQSLASDYGNSTRTQ</sequence>